<proteinExistence type="predicted"/>
<dbReference type="RefSeq" id="XP_016257035.1">
    <property type="nucleotide sequence ID" value="XM_016412536.1"/>
</dbReference>
<dbReference type="GeneID" id="27363015"/>
<organism evidence="2 3">
    <name type="scientific">Exophiala oligosperma</name>
    <dbReference type="NCBI Taxonomy" id="215243"/>
    <lineage>
        <taxon>Eukaryota</taxon>
        <taxon>Fungi</taxon>
        <taxon>Dikarya</taxon>
        <taxon>Ascomycota</taxon>
        <taxon>Pezizomycotina</taxon>
        <taxon>Eurotiomycetes</taxon>
        <taxon>Chaetothyriomycetidae</taxon>
        <taxon>Chaetothyriales</taxon>
        <taxon>Herpotrichiellaceae</taxon>
        <taxon>Exophiala</taxon>
    </lineage>
</organism>
<dbReference type="HOGENOM" id="CLU_156006_0_0_1"/>
<name>A0A0D2DM50_9EURO</name>
<accession>A0A0D2DM50</accession>
<dbReference type="VEuPathDB" id="FungiDB:PV06_10941"/>
<protein>
    <submittedName>
        <fullName evidence="2">Uncharacterized protein</fullName>
    </submittedName>
</protein>
<evidence type="ECO:0000256" key="1">
    <source>
        <dbReference type="SAM" id="MobiDB-lite"/>
    </source>
</evidence>
<dbReference type="OrthoDB" id="4120191at2759"/>
<sequence>MPKINTNEDAHPNKEMQEIMNLILKMRKNLLNVKRTWGSESPQYSDAVQAMQEFMQEKDGLYERIDRMLEKKRRLKKDASEESHEDVDKRQTLTERSLEQLLADLKLK</sequence>
<dbReference type="Proteomes" id="UP000053342">
    <property type="component" value="Unassembled WGS sequence"/>
</dbReference>
<keyword evidence="3" id="KW-1185">Reference proteome</keyword>
<dbReference type="AlphaFoldDB" id="A0A0D2DM50"/>
<reference evidence="2 3" key="1">
    <citation type="submission" date="2015-01" db="EMBL/GenBank/DDBJ databases">
        <title>The Genome Sequence of Exophiala oligosperma CBS72588.</title>
        <authorList>
            <consortium name="The Broad Institute Genomics Platform"/>
            <person name="Cuomo C."/>
            <person name="de Hoog S."/>
            <person name="Gorbushina A."/>
            <person name="Stielow B."/>
            <person name="Teixiera M."/>
            <person name="Abouelleil A."/>
            <person name="Chapman S.B."/>
            <person name="Priest M."/>
            <person name="Young S.K."/>
            <person name="Wortman J."/>
            <person name="Nusbaum C."/>
            <person name="Birren B."/>
        </authorList>
    </citation>
    <scope>NUCLEOTIDE SEQUENCE [LARGE SCALE GENOMIC DNA]</scope>
    <source>
        <strain evidence="2 3">CBS 72588</strain>
    </source>
</reference>
<gene>
    <name evidence="2" type="ORF">PV06_10941</name>
</gene>
<dbReference type="EMBL" id="KN847348">
    <property type="protein sequence ID" value="KIW36819.1"/>
    <property type="molecule type" value="Genomic_DNA"/>
</dbReference>
<feature type="region of interest" description="Disordered" evidence="1">
    <location>
        <begin position="73"/>
        <end position="93"/>
    </location>
</feature>
<feature type="compositionally biased region" description="Basic and acidic residues" evidence="1">
    <location>
        <begin position="77"/>
        <end position="93"/>
    </location>
</feature>
<evidence type="ECO:0000313" key="3">
    <source>
        <dbReference type="Proteomes" id="UP000053342"/>
    </source>
</evidence>
<evidence type="ECO:0000313" key="2">
    <source>
        <dbReference type="EMBL" id="KIW36819.1"/>
    </source>
</evidence>